<dbReference type="Pfam" id="PF00219">
    <property type="entry name" value="IGFBP"/>
    <property type="match status" value="1"/>
</dbReference>
<dbReference type="InterPro" id="IPR000867">
    <property type="entry name" value="IGFBP-like"/>
</dbReference>
<gene>
    <name evidence="8" type="primary">LOC115549529</name>
</gene>
<dbReference type="SUPFAM" id="SSF57610">
    <property type="entry name" value="Thyroglobulin type-1 domain"/>
    <property type="match status" value="1"/>
</dbReference>
<dbReference type="SUPFAM" id="SSF57184">
    <property type="entry name" value="Growth factor receptor domain"/>
    <property type="match status" value="1"/>
</dbReference>
<evidence type="ECO:0000256" key="3">
    <source>
        <dbReference type="ARBA" id="ARBA00023157"/>
    </source>
</evidence>
<feature type="chain" id="PRO_5047395513" evidence="6">
    <location>
        <begin position="26"/>
        <end position="320"/>
    </location>
</feature>
<dbReference type="Gene3D" id="4.10.40.20">
    <property type="match status" value="1"/>
</dbReference>
<dbReference type="InterPro" id="IPR000716">
    <property type="entry name" value="Thyroglobulin_1"/>
</dbReference>
<dbReference type="PANTHER" id="PTHR11551">
    <property type="entry name" value="INSULIN-LIKE GROWTH FACTOR BINDING PROTEIN"/>
    <property type="match status" value="1"/>
</dbReference>
<dbReference type="AlphaFoldDB" id="A0A8C5B719"/>
<dbReference type="InterPro" id="IPR009030">
    <property type="entry name" value="Growth_fac_rcpt_cys_sf"/>
</dbReference>
<keyword evidence="6" id="KW-0732">Signal</keyword>
<dbReference type="InterPro" id="IPR036857">
    <property type="entry name" value="Thyroglobulin_1_sf"/>
</dbReference>
<keyword evidence="4" id="KW-0340">Growth factor binding</keyword>
<evidence type="ECO:0000256" key="4">
    <source>
        <dbReference type="ARBA" id="ARBA00023183"/>
    </source>
</evidence>
<dbReference type="GO" id="GO:0001968">
    <property type="term" value="F:fibronectin binding"/>
    <property type="evidence" value="ECO:0007669"/>
    <property type="project" value="TreeGrafter"/>
</dbReference>
<protein>
    <submittedName>
        <fullName evidence="8">Insulin-like growth factor-binding protein 3</fullName>
    </submittedName>
</protein>
<dbReference type="GeneTree" id="ENSGT00940000158092"/>
<evidence type="ECO:0000256" key="1">
    <source>
        <dbReference type="ARBA" id="ARBA00004613"/>
    </source>
</evidence>
<feature type="domain" description="IGFBP N-terminal" evidence="7">
    <location>
        <begin position="30"/>
        <end position="111"/>
    </location>
</feature>
<reference evidence="8" key="1">
    <citation type="submission" date="2025-08" db="UniProtKB">
        <authorList>
            <consortium name="Ensembl"/>
        </authorList>
    </citation>
    <scope>IDENTIFICATION</scope>
</reference>
<dbReference type="Ensembl" id="ENSGMOT00000054317.1">
    <property type="protein sequence ID" value="ENSGMOP00000042947.1"/>
    <property type="gene ID" value="ENSGMOG00000022250.1"/>
</dbReference>
<accession>A0A8C5B719</accession>
<feature type="signal peptide" evidence="6">
    <location>
        <begin position="1"/>
        <end position="25"/>
    </location>
</feature>
<sequence length="320" mass="34456">MDACLRSLLFCASFIFAAFSRGSGAAAVGPLIRCEPCDVAARLLCKPLPKDCSERLREPGCGCCMTCALSFGQPCGFYTGRCGAGLACQHQTGETKPLHALIEGRGVCANVTDKRVSTGAIPPPNEIPAQNVENSEVEPNFTGAGVPSSPSPPRPAGPPILKPLHPFFYSVKAEVLKRGQGKRGQGFGLEGVQGPLGRDQQNLSGEIRQESEYGPCRKEMENVLTSLKTADILNPRGFRIPNCDKKGFYKKKQPGGSRGTSEQRAEVDNPGQQRAVIAETSRRPEKRRTSSEPEDHSRRTHTEEGGGANRERGRVNDTGH</sequence>
<evidence type="ECO:0000256" key="6">
    <source>
        <dbReference type="SAM" id="SignalP"/>
    </source>
</evidence>
<dbReference type="PROSITE" id="PS00222">
    <property type="entry name" value="IGFBP_N_1"/>
    <property type="match status" value="1"/>
</dbReference>
<feature type="region of interest" description="Disordered" evidence="5">
    <location>
        <begin position="137"/>
        <end position="160"/>
    </location>
</feature>
<evidence type="ECO:0000259" key="7">
    <source>
        <dbReference type="PROSITE" id="PS51323"/>
    </source>
</evidence>
<evidence type="ECO:0000313" key="8">
    <source>
        <dbReference type="Ensembl" id="ENSGMOP00000042947.1"/>
    </source>
</evidence>
<dbReference type="GO" id="GO:0031994">
    <property type="term" value="F:insulin-like growth factor I binding"/>
    <property type="evidence" value="ECO:0007669"/>
    <property type="project" value="TreeGrafter"/>
</dbReference>
<dbReference type="SMART" id="SM00121">
    <property type="entry name" value="IB"/>
    <property type="match status" value="1"/>
</dbReference>
<feature type="compositionally biased region" description="Pro residues" evidence="5">
    <location>
        <begin position="149"/>
        <end position="160"/>
    </location>
</feature>
<keyword evidence="9" id="KW-1185">Reference proteome</keyword>
<name>A0A8C5B719_GADMO</name>
<dbReference type="PROSITE" id="PS51323">
    <property type="entry name" value="IGFBP_N_2"/>
    <property type="match status" value="1"/>
</dbReference>
<dbReference type="GO" id="GO:0005615">
    <property type="term" value="C:extracellular space"/>
    <property type="evidence" value="ECO:0007669"/>
    <property type="project" value="TreeGrafter"/>
</dbReference>
<keyword evidence="3" id="KW-1015">Disulfide bond</keyword>
<dbReference type="GO" id="GO:0043567">
    <property type="term" value="P:regulation of insulin-like growth factor receptor signaling pathway"/>
    <property type="evidence" value="ECO:0007669"/>
    <property type="project" value="TreeGrafter"/>
</dbReference>
<evidence type="ECO:0000313" key="9">
    <source>
        <dbReference type="Proteomes" id="UP000694546"/>
    </source>
</evidence>
<dbReference type="Proteomes" id="UP000694546">
    <property type="component" value="Chromosome 8"/>
</dbReference>
<dbReference type="InterPro" id="IPR017891">
    <property type="entry name" value="Insulin_GF-bd_Cys-rich_CS"/>
</dbReference>
<evidence type="ECO:0000256" key="2">
    <source>
        <dbReference type="ARBA" id="ARBA00022525"/>
    </source>
</evidence>
<feature type="region of interest" description="Disordered" evidence="5">
    <location>
        <begin position="186"/>
        <end position="214"/>
    </location>
</feature>
<dbReference type="GeneID" id="115549529"/>
<dbReference type="GO" id="GO:0031995">
    <property type="term" value="F:insulin-like growth factor II binding"/>
    <property type="evidence" value="ECO:0007669"/>
    <property type="project" value="TreeGrafter"/>
</dbReference>
<reference evidence="8" key="2">
    <citation type="submission" date="2025-09" db="UniProtKB">
        <authorList>
            <consortium name="Ensembl"/>
        </authorList>
    </citation>
    <scope>IDENTIFICATION</scope>
</reference>
<proteinExistence type="predicted"/>
<keyword evidence="2" id="KW-0964">Secreted</keyword>
<feature type="region of interest" description="Disordered" evidence="5">
    <location>
        <begin position="235"/>
        <end position="320"/>
    </location>
</feature>
<dbReference type="RefSeq" id="XP_030220653.1">
    <property type="nucleotide sequence ID" value="XM_030364793.1"/>
</dbReference>
<dbReference type="InterPro" id="IPR022321">
    <property type="entry name" value="IGFBP_1-6_chordata"/>
</dbReference>
<dbReference type="Gene3D" id="4.10.800.10">
    <property type="entry name" value="Thyroglobulin type-1"/>
    <property type="match status" value="1"/>
</dbReference>
<dbReference type="Pfam" id="PF00086">
    <property type="entry name" value="Thyroglobulin_1"/>
    <property type="match status" value="1"/>
</dbReference>
<dbReference type="PANTHER" id="PTHR11551:SF3">
    <property type="entry name" value="INSULIN-LIKE GROWTH FACTOR-BINDING PROTEIN 3"/>
    <property type="match status" value="1"/>
</dbReference>
<organism evidence="8 9">
    <name type="scientific">Gadus morhua</name>
    <name type="common">Atlantic cod</name>
    <dbReference type="NCBI Taxonomy" id="8049"/>
    <lineage>
        <taxon>Eukaryota</taxon>
        <taxon>Metazoa</taxon>
        <taxon>Chordata</taxon>
        <taxon>Craniata</taxon>
        <taxon>Vertebrata</taxon>
        <taxon>Euteleostomi</taxon>
        <taxon>Actinopterygii</taxon>
        <taxon>Neopterygii</taxon>
        <taxon>Teleostei</taxon>
        <taxon>Neoteleostei</taxon>
        <taxon>Acanthomorphata</taxon>
        <taxon>Zeiogadaria</taxon>
        <taxon>Gadariae</taxon>
        <taxon>Gadiformes</taxon>
        <taxon>Gadoidei</taxon>
        <taxon>Gadidae</taxon>
        <taxon>Gadus</taxon>
    </lineage>
</organism>
<feature type="compositionally biased region" description="Basic and acidic residues" evidence="5">
    <location>
        <begin position="280"/>
        <end position="320"/>
    </location>
</feature>
<comment type="subcellular location">
    <subcellularLocation>
        <location evidence="1">Secreted</location>
    </subcellularLocation>
</comment>
<evidence type="ECO:0000256" key="5">
    <source>
        <dbReference type="SAM" id="MobiDB-lite"/>
    </source>
</evidence>
<dbReference type="OrthoDB" id="6068400at2759"/>
<dbReference type="PRINTS" id="PR01976">
    <property type="entry name" value="IGFBPFAMILY"/>
</dbReference>